<keyword evidence="11" id="KW-1185">Reference proteome</keyword>
<evidence type="ECO:0000313" key="10">
    <source>
        <dbReference type="EMBL" id="MBS2548159.1"/>
    </source>
</evidence>
<keyword evidence="6 8" id="KW-0472">Membrane</keyword>
<proteinExistence type="predicted"/>
<dbReference type="PANTHER" id="PTHR23517">
    <property type="entry name" value="RESISTANCE PROTEIN MDTM, PUTATIVE-RELATED-RELATED"/>
    <property type="match status" value="1"/>
</dbReference>
<feature type="transmembrane region" description="Helical" evidence="8">
    <location>
        <begin position="23"/>
        <end position="48"/>
    </location>
</feature>
<evidence type="ECO:0000256" key="4">
    <source>
        <dbReference type="ARBA" id="ARBA00022692"/>
    </source>
</evidence>
<dbReference type="EMBL" id="JAAFYZ010000042">
    <property type="protein sequence ID" value="MBS2548159.1"/>
    <property type="molecule type" value="Genomic_DNA"/>
</dbReference>
<gene>
    <name evidence="10" type="ORF">KGQ19_14925</name>
</gene>
<feature type="transmembrane region" description="Helical" evidence="8">
    <location>
        <begin position="333"/>
        <end position="359"/>
    </location>
</feature>
<feature type="transmembrane region" description="Helical" evidence="8">
    <location>
        <begin position="397"/>
        <end position="414"/>
    </location>
</feature>
<feature type="compositionally biased region" description="Basic and acidic residues" evidence="7">
    <location>
        <begin position="430"/>
        <end position="441"/>
    </location>
</feature>
<dbReference type="PANTHER" id="PTHR23517:SF2">
    <property type="entry name" value="MULTIDRUG RESISTANCE PROTEIN MDTH"/>
    <property type="match status" value="1"/>
</dbReference>
<name>A0ABS5KQ41_9ACTN</name>
<reference evidence="10 11" key="1">
    <citation type="submission" date="2020-02" db="EMBL/GenBank/DDBJ databases">
        <title>Acidophilic actinobacteria isolated from forest soil.</title>
        <authorList>
            <person name="Golinska P."/>
        </authorList>
    </citation>
    <scope>NUCLEOTIDE SEQUENCE [LARGE SCALE GENOMIC DNA]</scope>
    <source>
        <strain evidence="10 11">NL8</strain>
    </source>
</reference>
<evidence type="ECO:0000256" key="7">
    <source>
        <dbReference type="SAM" id="MobiDB-lite"/>
    </source>
</evidence>
<keyword evidence="5 8" id="KW-1133">Transmembrane helix</keyword>
<feature type="domain" description="Major facilitator superfamily (MFS) profile" evidence="9">
    <location>
        <begin position="22"/>
        <end position="418"/>
    </location>
</feature>
<evidence type="ECO:0000256" key="8">
    <source>
        <dbReference type="SAM" id="Phobius"/>
    </source>
</evidence>
<evidence type="ECO:0000256" key="5">
    <source>
        <dbReference type="ARBA" id="ARBA00022989"/>
    </source>
</evidence>
<dbReference type="Proteomes" id="UP000730482">
    <property type="component" value="Unassembled WGS sequence"/>
</dbReference>
<dbReference type="PROSITE" id="PS50850">
    <property type="entry name" value="MFS"/>
    <property type="match status" value="1"/>
</dbReference>
<feature type="transmembrane region" description="Helical" evidence="8">
    <location>
        <begin position="86"/>
        <end position="105"/>
    </location>
</feature>
<evidence type="ECO:0000256" key="1">
    <source>
        <dbReference type="ARBA" id="ARBA00004651"/>
    </source>
</evidence>
<evidence type="ECO:0000256" key="6">
    <source>
        <dbReference type="ARBA" id="ARBA00023136"/>
    </source>
</evidence>
<feature type="transmembrane region" description="Helical" evidence="8">
    <location>
        <begin position="174"/>
        <end position="194"/>
    </location>
</feature>
<feature type="transmembrane region" description="Helical" evidence="8">
    <location>
        <begin position="54"/>
        <end position="74"/>
    </location>
</feature>
<keyword evidence="3" id="KW-1003">Cell membrane</keyword>
<comment type="subcellular location">
    <subcellularLocation>
        <location evidence="1">Cell membrane</location>
        <topology evidence="1">Multi-pass membrane protein</topology>
    </subcellularLocation>
</comment>
<dbReference type="InterPro" id="IPR036259">
    <property type="entry name" value="MFS_trans_sf"/>
</dbReference>
<accession>A0ABS5KQ41</accession>
<dbReference type="InterPro" id="IPR050171">
    <property type="entry name" value="MFS_Transporters"/>
</dbReference>
<feature type="transmembrane region" description="Helical" evidence="8">
    <location>
        <begin position="280"/>
        <end position="302"/>
    </location>
</feature>
<dbReference type="SUPFAM" id="SSF103473">
    <property type="entry name" value="MFS general substrate transporter"/>
    <property type="match status" value="1"/>
</dbReference>
<dbReference type="Gene3D" id="1.20.1250.20">
    <property type="entry name" value="MFS general substrate transporter like domains"/>
    <property type="match status" value="1"/>
</dbReference>
<evidence type="ECO:0000259" key="9">
    <source>
        <dbReference type="PROSITE" id="PS50850"/>
    </source>
</evidence>
<comment type="caution">
    <text evidence="10">The sequence shown here is derived from an EMBL/GenBank/DDBJ whole genome shotgun (WGS) entry which is preliminary data.</text>
</comment>
<dbReference type="InterPro" id="IPR011701">
    <property type="entry name" value="MFS"/>
</dbReference>
<keyword evidence="4 8" id="KW-0812">Transmembrane</keyword>
<feature type="region of interest" description="Disordered" evidence="7">
    <location>
        <begin position="419"/>
        <end position="448"/>
    </location>
</feature>
<evidence type="ECO:0000313" key="11">
    <source>
        <dbReference type="Proteomes" id="UP000730482"/>
    </source>
</evidence>
<keyword evidence="2" id="KW-0813">Transport</keyword>
<feature type="transmembrane region" description="Helical" evidence="8">
    <location>
        <begin position="309"/>
        <end position="327"/>
    </location>
</feature>
<dbReference type="Pfam" id="PF07690">
    <property type="entry name" value="MFS_1"/>
    <property type="match status" value="1"/>
</dbReference>
<dbReference type="RefSeq" id="WP_212009733.1">
    <property type="nucleotide sequence ID" value="NZ_JAAFYZ010000042.1"/>
</dbReference>
<feature type="transmembrane region" description="Helical" evidence="8">
    <location>
        <begin position="248"/>
        <end position="268"/>
    </location>
</feature>
<feature type="transmembrane region" description="Helical" evidence="8">
    <location>
        <begin position="147"/>
        <end position="168"/>
    </location>
</feature>
<evidence type="ECO:0000256" key="2">
    <source>
        <dbReference type="ARBA" id="ARBA00022448"/>
    </source>
</evidence>
<dbReference type="InterPro" id="IPR020846">
    <property type="entry name" value="MFS_dom"/>
</dbReference>
<evidence type="ECO:0000256" key="3">
    <source>
        <dbReference type="ARBA" id="ARBA00022475"/>
    </source>
</evidence>
<feature type="transmembrane region" description="Helical" evidence="8">
    <location>
        <begin position="371"/>
        <end position="391"/>
    </location>
</feature>
<protein>
    <submittedName>
        <fullName evidence="10">MFS transporter</fullName>
    </submittedName>
</protein>
<sequence>MNDTAPEGELRFRDSLRHLPPRVWIVSAGNLVNRAGNFLPIFIVLYLASKHRSAGAAGLVLGAAGIGNVLGATLGGHLADRIGRRWTMTVSALLTAGLTALVPLVGNLALLVGLVGLTGVASQLYRPAAAALLVDGMDHQQRLAASGVFRFGMNVGASIGGVLGGLLASRSFAWLFYSNAMASLAFGILTAILVRDAPRPAAAVCAADGDTGADGDADADAGSGSGAEHTAADPTYRTALRDRHLRRFLAMTFVAEFVYVQSTVGLPLHVTSVGLSAESFGLLIGLNGLLVLICELPLTGAVSRRRPEYVLFLGNLLTGAGLALTVFADSMFWLAATVVLWTAGEMLYASMAAAHLGGLSPPHLVGRYQGLYAAAITAGTGLGPLIGGLVYTSSTKVFWLLVGAAGLWSAQLCLPPRRRADRQGAGGTGPDHHPEEGREAQPIRISNQ</sequence>
<organism evidence="10 11">
    <name type="scientific">Catenulispora pinistramenti</name>
    <dbReference type="NCBI Taxonomy" id="2705254"/>
    <lineage>
        <taxon>Bacteria</taxon>
        <taxon>Bacillati</taxon>
        <taxon>Actinomycetota</taxon>
        <taxon>Actinomycetes</taxon>
        <taxon>Catenulisporales</taxon>
        <taxon>Catenulisporaceae</taxon>
        <taxon>Catenulispora</taxon>
    </lineage>
</organism>